<reference evidence="2" key="1">
    <citation type="journal article" date="2021" name="Proc. Natl. Acad. Sci. U.S.A.">
        <title>A Catalog of Tens of Thousands of Viruses from Human Metagenomes Reveals Hidden Associations with Chronic Diseases.</title>
        <authorList>
            <person name="Tisza M.J."/>
            <person name="Buck C.B."/>
        </authorList>
    </citation>
    <scope>NUCLEOTIDE SEQUENCE</scope>
    <source>
        <strain evidence="2">Ctuch15</strain>
    </source>
</reference>
<protein>
    <submittedName>
        <fullName evidence="2">Uncharacterized protein</fullName>
    </submittedName>
</protein>
<feature type="transmembrane region" description="Helical" evidence="1">
    <location>
        <begin position="48"/>
        <end position="65"/>
    </location>
</feature>
<dbReference type="EMBL" id="BK032731">
    <property type="protein sequence ID" value="DAF57316.1"/>
    <property type="molecule type" value="Genomic_DNA"/>
</dbReference>
<evidence type="ECO:0000313" key="2">
    <source>
        <dbReference type="EMBL" id="DAF57316.1"/>
    </source>
</evidence>
<sequence length="113" mass="12578">MASVSHLVFILSIIGVLFYFLDLYFLSAILGLVSGLLFLLSSYKNDKLFILIMIVLATLIRIFYFDDLTFSSFGISHAFAIAIINIAFIAFGILFMIFSGAVGLVSSKFRKDD</sequence>
<accession>A0A8S5T1S3</accession>
<evidence type="ECO:0000256" key="1">
    <source>
        <dbReference type="SAM" id="Phobius"/>
    </source>
</evidence>
<feature type="transmembrane region" description="Helical" evidence="1">
    <location>
        <begin position="77"/>
        <end position="105"/>
    </location>
</feature>
<organism evidence="2">
    <name type="scientific">Podoviridae sp. ctuch15</name>
    <dbReference type="NCBI Taxonomy" id="2827752"/>
    <lineage>
        <taxon>Viruses</taxon>
        <taxon>Duplodnaviria</taxon>
        <taxon>Heunggongvirae</taxon>
        <taxon>Uroviricota</taxon>
        <taxon>Caudoviricetes</taxon>
    </lineage>
</organism>
<keyword evidence="1" id="KW-0472">Membrane</keyword>
<feature type="transmembrane region" description="Helical" evidence="1">
    <location>
        <begin position="6"/>
        <end position="39"/>
    </location>
</feature>
<name>A0A8S5T1S3_9CAUD</name>
<keyword evidence="1" id="KW-0812">Transmembrane</keyword>
<proteinExistence type="predicted"/>
<keyword evidence="1" id="KW-1133">Transmembrane helix</keyword>